<evidence type="ECO:0000256" key="1">
    <source>
        <dbReference type="ARBA" id="ARBA00004141"/>
    </source>
</evidence>
<keyword evidence="10" id="KW-1185">Reference proteome</keyword>
<evidence type="ECO:0000256" key="2">
    <source>
        <dbReference type="ARBA" id="ARBA00022692"/>
    </source>
</evidence>
<feature type="transmembrane region" description="Helical" evidence="7">
    <location>
        <begin position="227"/>
        <end position="244"/>
    </location>
</feature>
<evidence type="ECO:0000259" key="8">
    <source>
        <dbReference type="Pfam" id="PF20684"/>
    </source>
</evidence>
<protein>
    <recommendedName>
        <fullName evidence="8">Rhodopsin domain-containing protein</fullName>
    </recommendedName>
</protein>
<dbReference type="Proteomes" id="UP001201980">
    <property type="component" value="Unassembled WGS sequence"/>
</dbReference>
<comment type="caution">
    <text evidence="9">The sequence shown here is derived from an EMBL/GenBank/DDBJ whole genome shotgun (WGS) entry which is preliminary data.</text>
</comment>
<dbReference type="PANTHER" id="PTHR33048">
    <property type="entry name" value="PTH11-LIKE INTEGRAL MEMBRANE PROTEIN (AFU_ORTHOLOGUE AFUA_5G11245)"/>
    <property type="match status" value="1"/>
</dbReference>
<dbReference type="Pfam" id="PF20684">
    <property type="entry name" value="Fung_rhodopsin"/>
    <property type="match status" value="1"/>
</dbReference>
<feature type="domain" description="Rhodopsin" evidence="8">
    <location>
        <begin position="70"/>
        <end position="240"/>
    </location>
</feature>
<evidence type="ECO:0000256" key="4">
    <source>
        <dbReference type="ARBA" id="ARBA00023136"/>
    </source>
</evidence>
<accession>A0AAD5RMM6</accession>
<feature type="transmembrane region" description="Helical" evidence="7">
    <location>
        <begin position="110"/>
        <end position="129"/>
    </location>
</feature>
<evidence type="ECO:0000313" key="9">
    <source>
        <dbReference type="EMBL" id="KAJ2898986.1"/>
    </source>
</evidence>
<dbReference type="InterPro" id="IPR049326">
    <property type="entry name" value="Rhodopsin_dom_fungi"/>
</dbReference>
<dbReference type="AlphaFoldDB" id="A0AAD5RMM6"/>
<evidence type="ECO:0000256" key="7">
    <source>
        <dbReference type="SAM" id="Phobius"/>
    </source>
</evidence>
<comment type="similarity">
    <text evidence="5">Belongs to the SAT4 family.</text>
</comment>
<name>A0AAD5RMM6_9PEZI</name>
<reference evidence="9" key="1">
    <citation type="submission" date="2022-07" db="EMBL/GenBank/DDBJ databases">
        <title>Draft genome sequence of Zalerion maritima ATCC 34329, a (micro)plastics degrading marine fungus.</title>
        <authorList>
            <person name="Paco A."/>
            <person name="Goncalves M.F.M."/>
            <person name="Rocha-Santos T.A.P."/>
            <person name="Alves A."/>
        </authorList>
    </citation>
    <scope>NUCLEOTIDE SEQUENCE</scope>
    <source>
        <strain evidence="9">ATCC 34329</strain>
    </source>
</reference>
<feature type="transmembrane region" description="Helical" evidence="7">
    <location>
        <begin position="12"/>
        <end position="31"/>
    </location>
</feature>
<keyword evidence="3 7" id="KW-1133">Transmembrane helix</keyword>
<feature type="transmembrane region" description="Helical" evidence="7">
    <location>
        <begin position="185"/>
        <end position="207"/>
    </location>
</feature>
<comment type="subcellular location">
    <subcellularLocation>
        <location evidence="1">Membrane</location>
        <topology evidence="1">Multi-pass membrane protein</topology>
    </subcellularLocation>
</comment>
<evidence type="ECO:0000313" key="10">
    <source>
        <dbReference type="Proteomes" id="UP001201980"/>
    </source>
</evidence>
<proteinExistence type="inferred from homology"/>
<gene>
    <name evidence="9" type="ORF">MKZ38_003555</name>
</gene>
<evidence type="ECO:0000256" key="6">
    <source>
        <dbReference type="SAM" id="MobiDB-lite"/>
    </source>
</evidence>
<feature type="transmembrane region" description="Helical" evidence="7">
    <location>
        <begin position="78"/>
        <end position="98"/>
    </location>
</feature>
<feature type="transmembrane region" description="Helical" evidence="7">
    <location>
        <begin position="151"/>
        <end position="173"/>
    </location>
</feature>
<dbReference type="EMBL" id="JAKWBI020000211">
    <property type="protein sequence ID" value="KAJ2898986.1"/>
    <property type="molecule type" value="Genomic_DNA"/>
</dbReference>
<dbReference type="PANTHER" id="PTHR33048:SF123">
    <property type="entry name" value="INTEGRAL MEMBRANE PROTEIN"/>
    <property type="match status" value="1"/>
</dbReference>
<keyword evidence="2 7" id="KW-0812">Transmembrane</keyword>
<dbReference type="GO" id="GO:0016020">
    <property type="term" value="C:membrane"/>
    <property type="evidence" value="ECO:0007669"/>
    <property type="project" value="UniProtKB-SubCell"/>
</dbReference>
<keyword evidence="4 7" id="KW-0472">Membrane</keyword>
<dbReference type="InterPro" id="IPR052337">
    <property type="entry name" value="SAT4-like"/>
</dbReference>
<evidence type="ECO:0000256" key="3">
    <source>
        <dbReference type="ARBA" id="ARBA00022989"/>
    </source>
</evidence>
<sequence length="316" mass="35155">MVNTKLIKIHQVVQLIILVITCSLVFARIYLRVIRDKRRAAEEWFIIFAAHLCLETLPKAFVPKYFAELRVLYQIGPWFYFGAIGAARMAIILFHVQLTEGFWVNKVARFMVWIIAAFWIVQFATYILGCTAEKRLSLSLTDGCPPLNESWDFWCSAALNIMADLILFVIPYPAITKITNRHLRLAVGGVYTLGIISIITSIARVVLLLVEPDKLANTITMQTAVETSLHVVVATIPGISGSFVKKYVTMKTKHARNDARSKAVPAPGAPNTYGGSTSTAGVEQRKPNRQHKVLVVRVDEVDDGDIELGEGRGGGR</sequence>
<organism evidence="9 10">
    <name type="scientific">Zalerion maritima</name>
    <dbReference type="NCBI Taxonomy" id="339359"/>
    <lineage>
        <taxon>Eukaryota</taxon>
        <taxon>Fungi</taxon>
        <taxon>Dikarya</taxon>
        <taxon>Ascomycota</taxon>
        <taxon>Pezizomycotina</taxon>
        <taxon>Sordariomycetes</taxon>
        <taxon>Lulworthiomycetidae</taxon>
        <taxon>Lulworthiales</taxon>
        <taxon>Lulworthiaceae</taxon>
        <taxon>Zalerion</taxon>
    </lineage>
</organism>
<feature type="region of interest" description="Disordered" evidence="6">
    <location>
        <begin position="256"/>
        <end position="291"/>
    </location>
</feature>
<evidence type="ECO:0000256" key="5">
    <source>
        <dbReference type="ARBA" id="ARBA00038359"/>
    </source>
</evidence>